<dbReference type="GO" id="GO:0031072">
    <property type="term" value="F:heat shock protein binding"/>
    <property type="evidence" value="ECO:0007669"/>
    <property type="project" value="InterPro"/>
</dbReference>
<dbReference type="STRING" id="638303.Thal_0359"/>
<keyword evidence="1 10" id="KW-0235">DNA replication</keyword>
<dbReference type="CDD" id="cd06257">
    <property type="entry name" value="DnaJ"/>
    <property type="match status" value="1"/>
</dbReference>
<dbReference type="FunFam" id="2.10.230.10:FF:000002">
    <property type="entry name" value="Molecular chaperone DnaJ"/>
    <property type="match status" value="1"/>
</dbReference>
<keyword evidence="15" id="KW-1185">Reference proteome</keyword>
<dbReference type="Gene3D" id="1.10.287.110">
    <property type="entry name" value="DnaJ domain"/>
    <property type="match status" value="1"/>
</dbReference>
<feature type="binding site" evidence="10">
    <location>
        <position position="152"/>
    </location>
    <ligand>
        <name>Zn(2+)</name>
        <dbReference type="ChEBI" id="CHEBI:29105"/>
        <label>2</label>
    </ligand>
</feature>
<organism evidence="14 15">
    <name type="scientific">Thermocrinis albus (strain DSM 14484 / JCM 11386 / HI 11/12)</name>
    <dbReference type="NCBI Taxonomy" id="638303"/>
    <lineage>
        <taxon>Bacteria</taxon>
        <taxon>Pseudomonadati</taxon>
        <taxon>Aquificota</taxon>
        <taxon>Aquificia</taxon>
        <taxon>Aquificales</taxon>
        <taxon>Aquificaceae</taxon>
        <taxon>Thermocrinis</taxon>
    </lineage>
</organism>
<dbReference type="GO" id="GO:0005524">
    <property type="term" value="F:ATP binding"/>
    <property type="evidence" value="ECO:0007669"/>
    <property type="project" value="InterPro"/>
</dbReference>
<evidence type="ECO:0000256" key="6">
    <source>
        <dbReference type="ARBA" id="ARBA00023016"/>
    </source>
</evidence>
<dbReference type="InterPro" id="IPR002939">
    <property type="entry name" value="DnaJ_C"/>
</dbReference>
<dbReference type="PANTHER" id="PTHR43096:SF52">
    <property type="entry name" value="DNAJ HOMOLOG 1, MITOCHONDRIAL-RELATED"/>
    <property type="match status" value="1"/>
</dbReference>
<evidence type="ECO:0000256" key="5">
    <source>
        <dbReference type="ARBA" id="ARBA00022833"/>
    </source>
</evidence>
<evidence type="ECO:0000256" key="2">
    <source>
        <dbReference type="ARBA" id="ARBA00022723"/>
    </source>
</evidence>
<evidence type="ECO:0000256" key="4">
    <source>
        <dbReference type="ARBA" id="ARBA00022771"/>
    </source>
</evidence>
<feature type="zinc finger region" description="CR-type" evidence="11">
    <location>
        <begin position="121"/>
        <end position="198"/>
    </location>
</feature>
<proteinExistence type="inferred from homology"/>
<dbReference type="InterPro" id="IPR012724">
    <property type="entry name" value="DnaJ"/>
</dbReference>
<keyword evidence="4 10" id="KW-0863">Zinc-finger</keyword>
<dbReference type="SUPFAM" id="SSF49493">
    <property type="entry name" value="HSP40/DnaJ peptide-binding domain"/>
    <property type="match status" value="2"/>
</dbReference>
<dbReference type="GO" id="GO:0009408">
    <property type="term" value="P:response to heat"/>
    <property type="evidence" value="ECO:0007669"/>
    <property type="project" value="InterPro"/>
</dbReference>
<evidence type="ECO:0000256" key="11">
    <source>
        <dbReference type="PROSITE-ProRule" id="PRU00546"/>
    </source>
</evidence>
<dbReference type="SMART" id="SM00271">
    <property type="entry name" value="DnaJ"/>
    <property type="match status" value="1"/>
</dbReference>
<dbReference type="Proteomes" id="UP000002043">
    <property type="component" value="Chromosome"/>
</dbReference>
<feature type="domain" description="J" evidence="12">
    <location>
        <begin position="5"/>
        <end position="69"/>
    </location>
</feature>
<comment type="domain">
    <text evidence="10">The J domain is necessary and sufficient to stimulate DnaK ATPase activity. Zinc center 1 plays an important role in the autonomous, DnaK-independent chaperone activity of DnaJ. Zinc center 2 is essential for interaction with DnaK and for DnaJ activity.</text>
</comment>
<dbReference type="GO" id="GO:0051082">
    <property type="term" value="F:unfolded protein binding"/>
    <property type="evidence" value="ECO:0007669"/>
    <property type="project" value="UniProtKB-UniRule"/>
</dbReference>
<feature type="binding site" evidence="10">
    <location>
        <position position="186"/>
    </location>
    <ligand>
        <name>Zn(2+)</name>
        <dbReference type="ChEBI" id="CHEBI:29105"/>
        <label>1</label>
    </ligand>
</feature>
<dbReference type="AlphaFoldDB" id="D3SPA7"/>
<dbReference type="OrthoDB" id="9779889at2"/>
<dbReference type="Pfam" id="PF00226">
    <property type="entry name" value="DnaJ"/>
    <property type="match status" value="1"/>
</dbReference>
<sequence>MAVKNYYEILGVSKSATKDEIKRAYRRLAKEWHPDVNPDPRAEEQFKLINEAYHVLSDDEKRAQYDRILESGDERKYRDFMEYIQEFLQEVWKGIRRKPGPRKGEDIRLRLELSLEEAAFGCEKSIEYERWVDCPQCEGKGYLGESIEKETCHACEGTGRRVSGIFDFPRPCSVCRGRGYLIKNSCSLCAGRGRVARLSTVKVSIPPGTDEGDVLKVKGFGHTGERGGEPGDLYLRVVLKPHPVFRKIGKDLHREVFISFPLAVLGGVVKVKTLSGEELEVFLQPGVECGSTKTIPGMGFPSSGSAGNLVLTFRIEVPKDPSGKIKKLLMKLAKELGEKGVDTEPHLMEKIRRAIQSVL</sequence>
<feature type="binding site" evidence="10">
    <location>
        <position position="175"/>
    </location>
    <ligand>
        <name>Zn(2+)</name>
        <dbReference type="ChEBI" id="CHEBI:29105"/>
        <label>2</label>
    </ligand>
</feature>
<dbReference type="Gene3D" id="2.60.260.20">
    <property type="entry name" value="Urease metallochaperone UreE, N-terminal domain"/>
    <property type="match status" value="2"/>
</dbReference>
<comment type="cofactor">
    <cofactor evidence="10">
        <name>Zn(2+)</name>
        <dbReference type="ChEBI" id="CHEBI:29105"/>
    </cofactor>
    <text evidence="10">Binds 2 Zn(2+) ions per monomer.</text>
</comment>
<dbReference type="PROSITE" id="PS51188">
    <property type="entry name" value="ZF_CR"/>
    <property type="match status" value="1"/>
</dbReference>
<feature type="binding site" evidence="10">
    <location>
        <position position="137"/>
    </location>
    <ligand>
        <name>Zn(2+)</name>
        <dbReference type="ChEBI" id="CHEBI:29105"/>
        <label>1</label>
    </ligand>
</feature>
<dbReference type="SUPFAM" id="SSF46565">
    <property type="entry name" value="Chaperone J-domain"/>
    <property type="match status" value="1"/>
</dbReference>
<dbReference type="Pfam" id="PF01556">
    <property type="entry name" value="DnaJ_C"/>
    <property type="match status" value="1"/>
</dbReference>
<dbReference type="Gene3D" id="2.10.230.10">
    <property type="entry name" value="Heat shock protein DnaJ, cysteine-rich domain"/>
    <property type="match status" value="1"/>
</dbReference>
<evidence type="ECO:0000256" key="7">
    <source>
        <dbReference type="ARBA" id="ARBA00023186"/>
    </source>
</evidence>
<dbReference type="HAMAP" id="MF_01152">
    <property type="entry name" value="DnaJ"/>
    <property type="match status" value="1"/>
</dbReference>
<dbReference type="eggNOG" id="COG0484">
    <property type="taxonomic scope" value="Bacteria"/>
</dbReference>
<gene>
    <name evidence="10" type="primary">dnaJ</name>
    <name evidence="14" type="ordered locus">Thal_0359</name>
</gene>
<keyword evidence="5 10" id="KW-0862">Zinc</keyword>
<feature type="binding site" evidence="10">
    <location>
        <position position="155"/>
    </location>
    <ligand>
        <name>Zn(2+)</name>
        <dbReference type="ChEBI" id="CHEBI:29105"/>
        <label>2</label>
    </ligand>
</feature>
<dbReference type="RefSeq" id="WP_012991401.1">
    <property type="nucleotide sequence ID" value="NC_013894.1"/>
</dbReference>
<comment type="similarity">
    <text evidence="8 10">Belongs to the DnaJ family.</text>
</comment>
<feature type="repeat" description="CXXCXGXG motif" evidence="10">
    <location>
        <begin position="186"/>
        <end position="193"/>
    </location>
</feature>
<dbReference type="SUPFAM" id="SSF57938">
    <property type="entry name" value="DnaJ/Hsp40 cysteine-rich domain"/>
    <property type="match status" value="1"/>
</dbReference>
<comment type="subunit">
    <text evidence="10">Homodimer.</text>
</comment>
<dbReference type="PRINTS" id="PR00625">
    <property type="entry name" value="JDOMAIN"/>
</dbReference>
<keyword evidence="6 10" id="KW-0346">Stress response</keyword>
<dbReference type="InterPro" id="IPR001305">
    <property type="entry name" value="HSP_DnaJ_Cys-rich_dom"/>
</dbReference>
<feature type="binding site" evidence="10">
    <location>
        <position position="189"/>
    </location>
    <ligand>
        <name>Zn(2+)</name>
        <dbReference type="ChEBI" id="CHEBI:29105"/>
        <label>1</label>
    </ligand>
</feature>
<dbReference type="HOGENOM" id="CLU_017633_0_7_0"/>
<reference evidence="15" key="1">
    <citation type="journal article" date="2010" name="Stand. Genomic Sci.">
        <title>Complete genome sequence of Thermocrinis albus type strain (HI 11/12T).</title>
        <authorList>
            <person name="Wirth R."/>
            <person name="Sikorski J."/>
            <person name="Brambilla E."/>
            <person name="Misra M."/>
            <person name="Lapidus A."/>
            <person name="Copeland A."/>
            <person name="Nolan M."/>
            <person name="Lucas S."/>
            <person name="Chen F."/>
            <person name="Tice H."/>
            <person name="Cheng J.F."/>
            <person name="Han C."/>
            <person name="Detter J.C."/>
            <person name="Tapia R."/>
            <person name="Bruce D."/>
            <person name="Goodwin L."/>
            <person name="Pitluck S."/>
            <person name="Pati A."/>
            <person name="Anderson I."/>
            <person name="Ivanova N."/>
            <person name="Mavromatis K."/>
            <person name="Mikhailova N."/>
            <person name="Chen A."/>
            <person name="Palaniappan K."/>
            <person name="Bilek Y."/>
            <person name="Hader T."/>
            <person name="Land M."/>
            <person name="Hauser L."/>
            <person name="Chang Y.J."/>
            <person name="Jeffries C.D."/>
            <person name="Tindall B.J."/>
            <person name="Rohde M."/>
            <person name="Goker M."/>
            <person name="Bristow J."/>
            <person name="Eisen J.A."/>
            <person name="Markowitz V."/>
            <person name="Hugenholtz P."/>
            <person name="Kyrpides N.C."/>
            <person name="Klenk H.P."/>
        </authorList>
    </citation>
    <scope>NUCLEOTIDE SEQUENCE [LARGE SCALE GENOMIC DNA]</scope>
    <source>
        <strain evidence="15">DSM 14484 / JCM 11386 / HI 11/12</strain>
    </source>
</reference>
<dbReference type="PANTHER" id="PTHR43096">
    <property type="entry name" value="DNAJ HOMOLOG 1, MITOCHONDRIAL-RELATED"/>
    <property type="match status" value="1"/>
</dbReference>
<feature type="repeat" description="CXXCXGXG motif" evidence="10">
    <location>
        <begin position="172"/>
        <end position="179"/>
    </location>
</feature>
<evidence type="ECO:0000313" key="15">
    <source>
        <dbReference type="Proteomes" id="UP000002043"/>
    </source>
</evidence>
<keyword evidence="2 10" id="KW-0479">Metal-binding</keyword>
<comment type="function">
    <text evidence="10">Participates actively in the response to hyperosmotic and heat shock by preventing the aggregation of stress-denatured proteins and by disaggregating proteins, also in an autonomous, DnaK-independent fashion. Unfolded proteins bind initially to DnaJ; upon interaction with the DnaJ-bound protein, DnaK hydrolyzes its bound ATP, resulting in the formation of a stable complex. GrpE releases ADP from DnaK; ATP binding to DnaK triggers the release of the substrate protein, thus completing the reaction cycle. Several rounds of ATP-dependent interactions between DnaJ, DnaK and GrpE are required for fully efficient folding. Also involved, together with DnaK and GrpE, in the DNA replication of plasmids through activation of initiation proteins.</text>
</comment>
<keyword evidence="3 10" id="KW-0677">Repeat</keyword>
<dbReference type="InterPro" id="IPR036869">
    <property type="entry name" value="J_dom_sf"/>
</dbReference>
<keyword evidence="7 10" id="KW-0143">Chaperone</keyword>
<feature type="repeat" description="CXXCXGXG motif" evidence="10">
    <location>
        <begin position="134"/>
        <end position="141"/>
    </location>
</feature>
<dbReference type="KEGG" id="tal:Thal_0359"/>
<dbReference type="EMBL" id="CP001931">
    <property type="protein sequence ID" value="ADC88994.1"/>
    <property type="molecule type" value="Genomic_DNA"/>
</dbReference>
<evidence type="ECO:0000256" key="8">
    <source>
        <dbReference type="ARBA" id="ARBA00061004"/>
    </source>
</evidence>
<dbReference type="InterPro" id="IPR036410">
    <property type="entry name" value="HSP_DnaJ_Cys-rich_dom_sf"/>
</dbReference>
<dbReference type="GO" id="GO:0005737">
    <property type="term" value="C:cytoplasm"/>
    <property type="evidence" value="ECO:0007669"/>
    <property type="project" value="UniProtKB-SubCell"/>
</dbReference>
<feature type="binding site" evidence="10">
    <location>
        <position position="172"/>
    </location>
    <ligand>
        <name>Zn(2+)</name>
        <dbReference type="ChEBI" id="CHEBI:29105"/>
        <label>2</label>
    </ligand>
</feature>
<keyword evidence="10" id="KW-0963">Cytoplasm</keyword>
<dbReference type="GO" id="GO:0006260">
    <property type="term" value="P:DNA replication"/>
    <property type="evidence" value="ECO:0007669"/>
    <property type="project" value="UniProtKB-KW"/>
</dbReference>
<feature type="binding site" evidence="10">
    <location>
        <position position="134"/>
    </location>
    <ligand>
        <name>Zn(2+)</name>
        <dbReference type="ChEBI" id="CHEBI:29105"/>
        <label>1</label>
    </ligand>
</feature>
<evidence type="ECO:0000256" key="9">
    <source>
        <dbReference type="ARBA" id="ARBA00067609"/>
    </source>
</evidence>
<name>D3SPA7_THEAH</name>
<evidence type="ECO:0000256" key="3">
    <source>
        <dbReference type="ARBA" id="ARBA00022737"/>
    </source>
</evidence>
<accession>D3SPA7</accession>
<dbReference type="Pfam" id="PF00684">
    <property type="entry name" value="DnaJ_CXXCXGXG"/>
    <property type="match status" value="1"/>
</dbReference>
<evidence type="ECO:0000256" key="1">
    <source>
        <dbReference type="ARBA" id="ARBA00022705"/>
    </source>
</evidence>
<comment type="subcellular location">
    <subcellularLocation>
        <location evidence="10">Cytoplasm</location>
    </subcellularLocation>
</comment>
<feature type="repeat" description="CXXCXGXG motif" evidence="10">
    <location>
        <begin position="152"/>
        <end position="159"/>
    </location>
</feature>
<dbReference type="CDD" id="cd10747">
    <property type="entry name" value="DnaJ_C"/>
    <property type="match status" value="1"/>
</dbReference>
<dbReference type="GO" id="GO:0042026">
    <property type="term" value="P:protein refolding"/>
    <property type="evidence" value="ECO:0007669"/>
    <property type="project" value="TreeGrafter"/>
</dbReference>
<protein>
    <recommendedName>
        <fullName evidence="9 10">Chaperone protein DnaJ</fullName>
    </recommendedName>
</protein>
<evidence type="ECO:0000259" key="12">
    <source>
        <dbReference type="PROSITE" id="PS50076"/>
    </source>
</evidence>
<evidence type="ECO:0000256" key="10">
    <source>
        <dbReference type="HAMAP-Rule" id="MF_01152"/>
    </source>
</evidence>
<evidence type="ECO:0000259" key="13">
    <source>
        <dbReference type="PROSITE" id="PS51188"/>
    </source>
</evidence>
<dbReference type="InterPro" id="IPR008971">
    <property type="entry name" value="HSP40/DnaJ_pept-bd"/>
</dbReference>
<evidence type="ECO:0000313" key="14">
    <source>
        <dbReference type="EMBL" id="ADC88994.1"/>
    </source>
</evidence>
<dbReference type="InterPro" id="IPR001623">
    <property type="entry name" value="DnaJ_domain"/>
</dbReference>
<feature type="domain" description="CR-type" evidence="13">
    <location>
        <begin position="121"/>
        <end position="198"/>
    </location>
</feature>
<dbReference type="GO" id="GO:0008270">
    <property type="term" value="F:zinc ion binding"/>
    <property type="evidence" value="ECO:0007669"/>
    <property type="project" value="UniProtKB-UniRule"/>
</dbReference>
<dbReference type="CDD" id="cd10719">
    <property type="entry name" value="DnaJ_zf"/>
    <property type="match status" value="1"/>
</dbReference>
<dbReference type="PROSITE" id="PS50076">
    <property type="entry name" value="DNAJ_2"/>
    <property type="match status" value="1"/>
</dbReference>